<dbReference type="Proteomes" id="UP001497744">
    <property type="component" value="Unassembled WGS sequence"/>
</dbReference>
<gene>
    <name evidence="2" type="ORF">BcabD6B2_48040</name>
</gene>
<name>A0AAV4M3G5_BABCB</name>
<dbReference type="RefSeq" id="XP_067717438.1">
    <property type="nucleotide sequence ID" value="XM_067861337.1"/>
</dbReference>
<evidence type="ECO:0000313" key="2">
    <source>
        <dbReference type="EMBL" id="GIX65369.1"/>
    </source>
</evidence>
<protein>
    <submittedName>
        <fullName evidence="2">Uncharacterized protein</fullName>
    </submittedName>
</protein>
<organism evidence="2 3">
    <name type="scientific">Babesia caballi</name>
    <dbReference type="NCBI Taxonomy" id="5871"/>
    <lineage>
        <taxon>Eukaryota</taxon>
        <taxon>Sar</taxon>
        <taxon>Alveolata</taxon>
        <taxon>Apicomplexa</taxon>
        <taxon>Aconoidasida</taxon>
        <taxon>Piroplasmida</taxon>
        <taxon>Babesiidae</taxon>
        <taxon>Babesia</taxon>
    </lineage>
</organism>
<keyword evidence="1" id="KW-0812">Transmembrane</keyword>
<evidence type="ECO:0000313" key="3">
    <source>
        <dbReference type="Proteomes" id="UP001497744"/>
    </source>
</evidence>
<keyword evidence="1" id="KW-0472">Membrane</keyword>
<accession>A0AAV4M3G5</accession>
<keyword evidence="3" id="KW-1185">Reference proteome</keyword>
<dbReference type="GeneID" id="94196850"/>
<comment type="caution">
    <text evidence="2">The sequence shown here is derived from an EMBL/GenBank/DDBJ whole genome shotgun (WGS) entry which is preliminary data.</text>
</comment>
<dbReference type="AlphaFoldDB" id="A0AAV4M3G5"/>
<keyword evidence="1" id="KW-1133">Transmembrane helix</keyword>
<sequence length="335" mass="36516">MTTAGPKKLTDPPKDFKEAIDWVIKINDHTQDLTTALDTLLNNDLGDVAVRVKGVYEGICEKFCNGCENGSTPDRILKYYLKNFETFEPVRRSGDETDEKMLKRLKGESESLKASLSQLPENLKKFLGWKESSFDNSGIIKNSGTSSYTFAYQNAEWKSEEATECAVILLIVAPMLFFGLVYLYWQCAPGSGSSAPSISWSGQSLSTDNALKKYMEALGYKENLNGKTGQNIVGLIEKMFSGELSSDAASSKTYPNFFGKLHKKTVNSSPPSPSSPLTSLYLISYYYISYPLHDVQSSSPANPSFLGYSGPAALAGGAYGFNIGGLGTFVSALLA</sequence>
<proteinExistence type="predicted"/>
<feature type="transmembrane region" description="Helical" evidence="1">
    <location>
        <begin position="165"/>
        <end position="185"/>
    </location>
</feature>
<reference evidence="2 3" key="1">
    <citation type="submission" date="2021-06" db="EMBL/GenBank/DDBJ databases">
        <title>Genome sequence of Babesia caballi.</title>
        <authorList>
            <person name="Yamagishi J."/>
            <person name="Kidaka T."/>
            <person name="Ochi A."/>
        </authorList>
    </citation>
    <scope>NUCLEOTIDE SEQUENCE [LARGE SCALE GENOMIC DNA]</scope>
    <source>
        <strain evidence="2">USDA-D6B2</strain>
    </source>
</reference>
<dbReference type="EMBL" id="BPLF01000004">
    <property type="protein sequence ID" value="GIX65369.1"/>
    <property type="molecule type" value="Genomic_DNA"/>
</dbReference>
<evidence type="ECO:0000256" key="1">
    <source>
        <dbReference type="SAM" id="Phobius"/>
    </source>
</evidence>